<evidence type="ECO:0000256" key="5">
    <source>
        <dbReference type="ARBA" id="ARBA00022638"/>
    </source>
</evidence>
<dbReference type="GO" id="GO:0005576">
    <property type="term" value="C:extracellular region"/>
    <property type="evidence" value="ECO:0007669"/>
    <property type="project" value="TreeGrafter"/>
</dbReference>
<dbReference type="Proteomes" id="UP001066276">
    <property type="component" value="Chromosome 8"/>
</dbReference>
<evidence type="ECO:0000256" key="7">
    <source>
        <dbReference type="ARBA" id="ARBA00031262"/>
    </source>
</evidence>
<dbReference type="EMBL" id="JANPWB010000012">
    <property type="protein sequence ID" value="KAJ1118450.1"/>
    <property type="molecule type" value="Genomic_DNA"/>
</dbReference>
<protein>
    <recommendedName>
        <fullName evidence="4">Lysozyme g</fullName>
        <ecNumber evidence="3">3.2.1.17</ecNumber>
    </recommendedName>
    <alternativeName>
        <fullName evidence="7">1,4-beta-N-acetylmuramidase</fullName>
    </alternativeName>
</protein>
<proteinExistence type="inferred from homology"/>
<dbReference type="GO" id="GO:0003796">
    <property type="term" value="F:lysozyme activity"/>
    <property type="evidence" value="ECO:0007669"/>
    <property type="project" value="UniProtKB-EC"/>
</dbReference>
<dbReference type="InterPro" id="IPR002152">
    <property type="entry name" value="Glyco_hydro_23"/>
</dbReference>
<evidence type="ECO:0000256" key="2">
    <source>
        <dbReference type="ARBA" id="ARBA00008902"/>
    </source>
</evidence>
<dbReference type="PANTHER" id="PTHR31698">
    <property type="entry name" value="LYSOZYME G FAMILY MEMBER"/>
    <property type="match status" value="1"/>
</dbReference>
<dbReference type="Gene3D" id="1.10.530.10">
    <property type="match status" value="1"/>
</dbReference>
<dbReference type="SUPFAM" id="SSF53955">
    <property type="entry name" value="Lysozyme-like"/>
    <property type="match status" value="1"/>
</dbReference>
<comment type="caution">
    <text evidence="8">The sequence shown here is derived from an EMBL/GenBank/DDBJ whole genome shotgun (WGS) entry which is preliminary data.</text>
</comment>
<evidence type="ECO:0000256" key="1">
    <source>
        <dbReference type="ARBA" id="ARBA00000632"/>
    </source>
</evidence>
<evidence type="ECO:0000256" key="4">
    <source>
        <dbReference type="ARBA" id="ARBA00016485"/>
    </source>
</evidence>
<keyword evidence="6" id="KW-0378">Hydrolase</keyword>
<dbReference type="PRINTS" id="PR00749">
    <property type="entry name" value="LYSOZYMEG"/>
</dbReference>
<evidence type="ECO:0000256" key="3">
    <source>
        <dbReference type="ARBA" id="ARBA00012732"/>
    </source>
</evidence>
<dbReference type="AlphaFoldDB" id="A0AAV7NU21"/>
<comment type="catalytic activity">
    <reaction evidence="1">
        <text>Hydrolysis of (1-&gt;4)-beta-linkages between N-acetylmuramic acid and N-acetyl-D-glucosamine residues in a peptidoglycan and between N-acetyl-D-glucosamine residues in chitodextrins.</text>
        <dbReference type="EC" id="3.2.1.17"/>
    </reaction>
</comment>
<dbReference type="GO" id="GO:0031640">
    <property type="term" value="P:killing of cells of another organism"/>
    <property type="evidence" value="ECO:0007669"/>
    <property type="project" value="UniProtKB-KW"/>
</dbReference>
<dbReference type="EC" id="3.2.1.17" evidence="3"/>
<dbReference type="GO" id="GO:0050830">
    <property type="term" value="P:defense response to Gram-positive bacterium"/>
    <property type="evidence" value="ECO:0007669"/>
    <property type="project" value="TreeGrafter"/>
</dbReference>
<keyword evidence="5" id="KW-0929">Antimicrobial</keyword>
<dbReference type="GO" id="GO:0009253">
    <property type="term" value="P:peptidoglycan catabolic process"/>
    <property type="evidence" value="ECO:0007669"/>
    <property type="project" value="InterPro"/>
</dbReference>
<evidence type="ECO:0000313" key="8">
    <source>
        <dbReference type="EMBL" id="KAJ1118450.1"/>
    </source>
</evidence>
<keyword evidence="6" id="KW-0326">Glycosidase</keyword>
<evidence type="ECO:0000313" key="9">
    <source>
        <dbReference type="Proteomes" id="UP001066276"/>
    </source>
</evidence>
<dbReference type="PANTHER" id="PTHR31698:SF8">
    <property type="entry name" value="LYSOZYME G-RELATED"/>
    <property type="match status" value="1"/>
</dbReference>
<keyword evidence="5" id="KW-0081">Bacteriolytic enzyme</keyword>
<reference evidence="8" key="1">
    <citation type="journal article" date="2022" name="bioRxiv">
        <title>Sequencing and chromosome-scale assembly of the giantPleurodeles waltlgenome.</title>
        <authorList>
            <person name="Brown T."/>
            <person name="Elewa A."/>
            <person name="Iarovenko S."/>
            <person name="Subramanian E."/>
            <person name="Araus A.J."/>
            <person name="Petzold A."/>
            <person name="Susuki M."/>
            <person name="Suzuki K.-i.T."/>
            <person name="Hayashi T."/>
            <person name="Toyoda A."/>
            <person name="Oliveira C."/>
            <person name="Osipova E."/>
            <person name="Leigh N.D."/>
            <person name="Simon A."/>
            <person name="Yun M.H."/>
        </authorList>
    </citation>
    <scope>NUCLEOTIDE SEQUENCE</scope>
    <source>
        <strain evidence="8">20211129_DDA</strain>
        <tissue evidence="8">Liver</tissue>
    </source>
</reference>
<evidence type="ECO:0000256" key="6">
    <source>
        <dbReference type="ARBA" id="ARBA00023295"/>
    </source>
</evidence>
<accession>A0AAV7NU21</accession>
<gene>
    <name evidence="8" type="ORF">NDU88_006641</name>
</gene>
<organism evidence="8 9">
    <name type="scientific">Pleurodeles waltl</name>
    <name type="common">Iberian ribbed newt</name>
    <dbReference type="NCBI Taxonomy" id="8319"/>
    <lineage>
        <taxon>Eukaryota</taxon>
        <taxon>Metazoa</taxon>
        <taxon>Chordata</taxon>
        <taxon>Craniata</taxon>
        <taxon>Vertebrata</taxon>
        <taxon>Euteleostomi</taxon>
        <taxon>Amphibia</taxon>
        <taxon>Batrachia</taxon>
        <taxon>Caudata</taxon>
        <taxon>Salamandroidea</taxon>
        <taxon>Salamandridae</taxon>
        <taxon>Pleurodelinae</taxon>
        <taxon>Pleurodeles</taxon>
    </lineage>
</organism>
<name>A0AAV7NU21_PLEWA</name>
<dbReference type="InterPro" id="IPR023346">
    <property type="entry name" value="Lysozyme-like_dom_sf"/>
</dbReference>
<keyword evidence="9" id="KW-1185">Reference proteome</keyword>
<comment type="similarity">
    <text evidence="2">Belongs to the glycosyl hydrolase 23 family.</text>
</comment>
<sequence length="123" mass="13676">MAEADFKRLAKYKVTIGIVAHKLCMEAAVIAAIISRESRVGAILKNGMGVGGKTFGLMQLNKEWHKPKGAWDSAEHITQGTEVLIQMFKAIQIKFPNWTVNQHLKGVYQAPKASQIHLRHADL</sequence>